<evidence type="ECO:0000313" key="1">
    <source>
        <dbReference type="EMBL" id="GBO45569.1"/>
    </source>
</evidence>
<comment type="caution">
    <text evidence="1">The sequence shown here is derived from an EMBL/GenBank/DDBJ whole genome shotgun (WGS) entry which is preliminary data.</text>
</comment>
<organism evidence="1 2">
    <name type="scientific">Araneus ventricosus</name>
    <name type="common">Orbweaver spider</name>
    <name type="synonym">Epeira ventricosa</name>
    <dbReference type="NCBI Taxonomy" id="182803"/>
    <lineage>
        <taxon>Eukaryota</taxon>
        <taxon>Metazoa</taxon>
        <taxon>Ecdysozoa</taxon>
        <taxon>Arthropoda</taxon>
        <taxon>Chelicerata</taxon>
        <taxon>Arachnida</taxon>
        <taxon>Araneae</taxon>
        <taxon>Araneomorphae</taxon>
        <taxon>Entelegynae</taxon>
        <taxon>Araneoidea</taxon>
        <taxon>Araneidae</taxon>
        <taxon>Araneus</taxon>
    </lineage>
</organism>
<accession>A0A4Y2X8R0</accession>
<sequence>PVPMAHVLGIYGRRNSTSRTTGGRIPTQEAYAITTAVGTVLRSPSSPLPLTFRSFADVSPECCSHRTNPRAIGTG</sequence>
<proteinExistence type="predicted"/>
<feature type="non-terminal residue" evidence="1">
    <location>
        <position position="1"/>
    </location>
</feature>
<dbReference type="EMBL" id="BGPR01072728">
    <property type="protein sequence ID" value="GBO45569.1"/>
    <property type="molecule type" value="Genomic_DNA"/>
</dbReference>
<reference evidence="1 2" key="1">
    <citation type="journal article" date="2019" name="Sci. Rep.">
        <title>Orb-weaving spider Araneus ventricosus genome elucidates the spidroin gene catalogue.</title>
        <authorList>
            <person name="Kono N."/>
            <person name="Nakamura H."/>
            <person name="Ohtoshi R."/>
            <person name="Moran D.A.P."/>
            <person name="Shinohara A."/>
            <person name="Yoshida Y."/>
            <person name="Fujiwara M."/>
            <person name="Mori M."/>
            <person name="Tomita M."/>
            <person name="Arakawa K."/>
        </authorList>
    </citation>
    <scope>NUCLEOTIDE SEQUENCE [LARGE SCALE GENOMIC DNA]</scope>
</reference>
<dbReference type="Proteomes" id="UP000499080">
    <property type="component" value="Unassembled WGS sequence"/>
</dbReference>
<keyword evidence="2" id="KW-1185">Reference proteome</keyword>
<gene>
    <name evidence="1" type="ORF">AVEN_271462_1</name>
</gene>
<evidence type="ECO:0000313" key="2">
    <source>
        <dbReference type="Proteomes" id="UP000499080"/>
    </source>
</evidence>
<dbReference type="AlphaFoldDB" id="A0A4Y2X8R0"/>
<protein>
    <submittedName>
        <fullName evidence="1">Uncharacterized protein</fullName>
    </submittedName>
</protein>
<name>A0A4Y2X8R0_ARAVE</name>